<keyword evidence="4" id="KW-0456">Lyase</keyword>
<sequence length="181" mass="20941">KVCKQYQLPLFMDGARLGYGLMSDQSDMTIKDIAKYCDVFYIGGTKIGALCGEAIVFTKNNEPKQFTTRIKHHGALLAKGRLTGIQFLELFTDNLYFNISRHAIEMANKMKDGFKNKGYRLYFDSPTNQQFFILSNEKIAELEQKVKFAVWEKYDDQHRVVRFATSWATTEENLNKLLELI</sequence>
<dbReference type="InterPro" id="IPR001597">
    <property type="entry name" value="ArAA_b-elim_lyase/Thr_aldolase"/>
</dbReference>
<evidence type="ECO:0000313" key="5">
    <source>
        <dbReference type="Proteomes" id="UP001200271"/>
    </source>
</evidence>
<dbReference type="GO" id="GO:0016829">
    <property type="term" value="F:lyase activity"/>
    <property type="evidence" value="ECO:0007669"/>
    <property type="project" value="UniProtKB-KW"/>
</dbReference>
<protein>
    <submittedName>
        <fullName evidence="4">Beta-eliminating lyase-related protein</fullName>
    </submittedName>
</protein>
<feature type="domain" description="Aromatic amino acid beta-eliminating lyase/threonine aldolase" evidence="3">
    <location>
        <begin position="2"/>
        <end position="110"/>
    </location>
</feature>
<evidence type="ECO:0000256" key="2">
    <source>
        <dbReference type="ARBA" id="ARBA00022898"/>
    </source>
</evidence>
<evidence type="ECO:0000313" key="4">
    <source>
        <dbReference type="EMBL" id="MCE3362833.1"/>
    </source>
</evidence>
<name>A0AAW4Y915_STAAU</name>
<accession>A0AAW4Y915</accession>
<dbReference type="InterPro" id="IPR015421">
    <property type="entry name" value="PyrdxlP-dep_Trfase_major"/>
</dbReference>
<gene>
    <name evidence="4" type="ORF">LB359_10875</name>
</gene>
<dbReference type="Proteomes" id="UP001200271">
    <property type="component" value="Unassembled WGS sequence"/>
</dbReference>
<organism evidence="4 5">
    <name type="scientific">Staphylococcus aureus</name>
    <dbReference type="NCBI Taxonomy" id="1280"/>
    <lineage>
        <taxon>Bacteria</taxon>
        <taxon>Bacillati</taxon>
        <taxon>Bacillota</taxon>
        <taxon>Bacilli</taxon>
        <taxon>Bacillales</taxon>
        <taxon>Staphylococcaceae</taxon>
        <taxon>Staphylococcus</taxon>
    </lineage>
</organism>
<reference evidence="4" key="2">
    <citation type="submission" date="2023-08" db="EMBL/GenBank/DDBJ databases">
        <authorList>
            <person name="Zhao H."/>
            <person name="Wang X."/>
        </authorList>
    </citation>
    <scope>NUCLEOTIDE SEQUENCE</scope>
    <source>
        <strain evidence="4">NC-4</strain>
    </source>
</reference>
<evidence type="ECO:0000256" key="1">
    <source>
        <dbReference type="ARBA" id="ARBA00001933"/>
    </source>
</evidence>
<dbReference type="Gene3D" id="3.90.1150.10">
    <property type="entry name" value="Aspartate Aminotransferase, domain 1"/>
    <property type="match status" value="1"/>
</dbReference>
<dbReference type="EMBL" id="JAIUEN010000087">
    <property type="protein sequence ID" value="MCE3362833.1"/>
    <property type="molecule type" value="Genomic_DNA"/>
</dbReference>
<reference evidence="4" key="1">
    <citation type="journal article" date="2021" name="Front Med (Lausanne)">
        <title>The Prevalence and Determinants of Fusidic Acid Resistance Among Methicillin-Resistant Staphylococcus aureus Clinical Isolates in China.</title>
        <authorList>
            <person name="Zhao H."/>
            <person name="Wang X."/>
            <person name="Wang B."/>
            <person name="Xu Y."/>
            <person name="Rao L."/>
            <person name="Wan B."/>
            <person name="Guo Y."/>
            <person name="Wu X."/>
            <person name="Yu J."/>
            <person name="Chen L."/>
            <person name="Li M."/>
            <person name="Yu F."/>
        </authorList>
    </citation>
    <scope>NUCLEOTIDE SEQUENCE</scope>
    <source>
        <strain evidence="4">NC-4</strain>
    </source>
</reference>
<comment type="caution">
    <text evidence="4">The sequence shown here is derived from an EMBL/GenBank/DDBJ whole genome shotgun (WGS) entry which is preliminary data.</text>
</comment>
<comment type="cofactor">
    <cofactor evidence="1">
        <name>pyridoxal 5'-phosphate</name>
        <dbReference type="ChEBI" id="CHEBI:597326"/>
    </cofactor>
</comment>
<dbReference type="GO" id="GO:0006520">
    <property type="term" value="P:amino acid metabolic process"/>
    <property type="evidence" value="ECO:0007669"/>
    <property type="project" value="InterPro"/>
</dbReference>
<dbReference type="InterPro" id="IPR015422">
    <property type="entry name" value="PyrdxlP-dep_Trfase_small"/>
</dbReference>
<proteinExistence type="predicted"/>
<evidence type="ECO:0000259" key="3">
    <source>
        <dbReference type="Pfam" id="PF01212"/>
    </source>
</evidence>
<dbReference type="AlphaFoldDB" id="A0AAW4Y915"/>
<dbReference type="InterPro" id="IPR015424">
    <property type="entry name" value="PyrdxlP-dep_Trfase"/>
</dbReference>
<dbReference type="Pfam" id="PF01212">
    <property type="entry name" value="Beta_elim_lyase"/>
    <property type="match status" value="1"/>
</dbReference>
<keyword evidence="2" id="KW-0663">Pyridoxal phosphate</keyword>
<feature type="non-terminal residue" evidence="4">
    <location>
        <position position="1"/>
    </location>
</feature>
<dbReference type="SUPFAM" id="SSF53383">
    <property type="entry name" value="PLP-dependent transferases"/>
    <property type="match status" value="1"/>
</dbReference>
<dbReference type="Gene3D" id="3.40.640.10">
    <property type="entry name" value="Type I PLP-dependent aspartate aminotransferase-like (Major domain)"/>
    <property type="match status" value="1"/>
</dbReference>